<dbReference type="InterPro" id="IPR017850">
    <property type="entry name" value="Alkaline_phosphatase_core_sf"/>
</dbReference>
<evidence type="ECO:0000313" key="6">
    <source>
        <dbReference type="EMBL" id="NWK55845.1"/>
    </source>
</evidence>
<feature type="domain" description="Sulfatase N-terminal" evidence="5">
    <location>
        <begin position="26"/>
        <end position="117"/>
    </location>
</feature>
<evidence type="ECO:0000256" key="3">
    <source>
        <dbReference type="SAM" id="MobiDB-lite"/>
    </source>
</evidence>
<comment type="similarity">
    <text evidence="1">Belongs to the sulfatase family.</text>
</comment>
<name>A0A851GKZ5_9BACT</name>
<dbReference type="InterPro" id="IPR050738">
    <property type="entry name" value="Sulfatase"/>
</dbReference>
<accession>A0A851GKZ5</accession>
<gene>
    <name evidence="6" type="ORF">HW115_09500</name>
</gene>
<protein>
    <submittedName>
        <fullName evidence="6">Sulfatase</fullName>
    </submittedName>
</protein>
<dbReference type="Pfam" id="PF00884">
    <property type="entry name" value="Sulfatase"/>
    <property type="match status" value="2"/>
</dbReference>
<feature type="domain" description="Sulfatase N-terminal" evidence="5">
    <location>
        <begin position="146"/>
        <end position="296"/>
    </location>
</feature>
<feature type="compositionally biased region" description="Basic residues" evidence="3">
    <location>
        <begin position="619"/>
        <end position="629"/>
    </location>
</feature>
<organism evidence="6 7">
    <name type="scientific">Oceaniferula marina</name>
    <dbReference type="NCBI Taxonomy" id="2748318"/>
    <lineage>
        <taxon>Bacteria</taxon>
        <taxon>Pseudomonadati</taxon>
        <taxon>Verrucomicrobiota</taxon>
        <taxon>Verrucomicrobiia</taxon>
        <taxon>Verrucomicrobiales</taxon>
        <taxon>Verrucomicrobiaceae</taxon>
        <taxon>Oceaniferula</taxon>
    </lineage>
</organism>
<keyword evidence="7" id="KW-1185">Reference proteome</keyword>
<keyword evidence="4" id="KW-0732">Signal</keyword>
<dbReference type="AlphaFoldDB" id="A0A851GKZ5"/>
<evidence type="ECO:0000313" key="7">
    <source>
        <dbReference type="Proteomes" id="UP000557872"/>
    </source>
</evidence>
<comment type="caution">
    <text evidence="6">The sequence shown here is derived from an EMBL/GenBank/DDBJ whole genome shotgun (WGS) entry which is preliminary data.</text>
</comment>
<keyword evidence="2" id="KW-0378">Hydrolase</keyword>
<feature type="signal peptide" evidence="4">
    <location>
        <begin position="1"/>
        <end position="22"/>
    </location>
</feature>
<dbReference type="PANTHER" id="PTHR42693:SF53">
    <property type="entry name" value="ENDO-4-O-SULFATASE"/>
    <property type="match status" value="1"/>
</dbReference>
<evidence type="ECO:0000256" key="1">
    <source>
        <dbReference type="ARBA" id="ARBA00008779"/>
    </source>
</evidence>
<dbReference type="Proteomes" id="UP000557872">
    <property type="component" value="Unassembled WGS sequence"/>
</dbReference>
<feature type="chain" id="PRO_5032412226" evidence="4">
    <location>
        <begin position="23"/>
        <end position="629"/>
    </location>
</feature>
<sequence>MIRLFCNLPALVLLLASSVALAAERPNILWITAEDHGPHLGCYGDTYATTPHLDALASRSMIYTRASSTAPVCAAARTTIITGMYAPSLGAQHMRSRVKAPEWLTFYPALLREAGYYCTNRAKEDYNIRVEHKGWHESSSKAHWKSRPEGKPFFAIFNFTKSHESQIRNAHPNPQHDPSKVSLPPYHPDRPEVRKNWAQYYDRLTEVDRQAQRCLDELKQAGLEDDTIVFYYADHGSGMPRGKRYAGWSGLHVPMIVHVPEKFRHLAPEGYRAGGQSERLVGFVDLAPTVLSLAGVKPPEWQHGRAFLGKYQTEAPKYSFGFRGRMDERPDVSRSLTDGRFVYIRNYLPFLPHGQRLYYQMQTPATRVWFELFQKGETNTVQSAFWKSHPAEELYDLSKDPHETVNLAAVPEHHQTLLAMRQAHEQQVVNTRDLVLLPEPMMHQQAEKLGVTPAELAKKHYDPESILPYARLSLLPKGEADRALEKWTTQDLPLLESYWLAVYLQTLPESDVVKYEAFLLRTMKRGGLPALVAAEILARSPRNKQQAEQAVQRLVAFADTKQSDSFTSIYAYNALDRLQPLPESVIKKLAKLNAVTEGYGGSYIARMRGHLGLPEPAPTKKKKRKSNSK</sequence>
<dbReference type="EMBL" id="JACBAZ010000003">
    <property type="protein sequence ID" value="NWK55845.1"/>
    <property type="molecule type" value="Genomic_DNA"/>
</dbReference>
<evidence type="ECO:0000259" key="5">
    <source>
        <dbReference type="Pfam" id="PF00884"/>
    </source>
</evidence>
<evidence type="ECO:0000256" key="2">
    <source>
        <dbReference type="ARBA" id="ARBA00022801"/>
    </source>
</evidence>
<reference evidence="6 7" key="1">
    <citation type="submission" date="2020-07" db="EMBL/GenBank/DDBJ databases">
        <title>Roseicoccus Jingziensis gen. nov., sp. nov., isolated from coastal seawater.</title>
        <authorList>
            <person name="Feng X."/>
        </authorList>
    </citation>
    <scope>NUCLEOTIDE SEQUENCE [LARGE SCALE GENOMIC DNA]</scope>
    <source>
        <strain evidence="6 7">N1E253</strain>
    </source>
</reference>
<dbReference type="PANTHER" id="PTHR42693">
    <property type="entry name" value="ARYLSULFATASE FAMILY MEMBER"/>
    <property type="match status" value="1"/>
</dbReference>
<evidence type="ECO:0000256" key="4">
    <source>
        <dbReference type="SAM" id="SignalP"/>
    </source>
</evidence>
<dbReference type="CDD" id="cd16027">
    <property type="entry name" value="SGSH"/>
    <property type="match status" value="1"/>
</dbReference>
<dbReference type="GO" id="GO:0004065">
    <property type="term" value="F:arylsulfatase activity"/>
    <property type="evidence" value="ECO:0007669"/>
    <property type="project" value="TreeGrafter"/>
</dbReference>
<proteinExistence type="inferred from homology"/>
<dbReference type="RefSeq" id="WP_178932383.1">
    <property type="nucleotide sequence ID" value="NZ_JACBAZ010000003.1"/>
</dbReference>
<dbReference type="SUPFAM" id="SSF53649">
    <property type="entry name" value="Alkaline phosphatase-like"/>
    <property type="match status" value="1"/>
</dbReference>
<dbReference type="InterPro" id="IPR000917">
    <property type="entry name" value="Sulfatase_N"/>
</dbReference>
<feature type="region of interest" description="Disordered" evidence="3">
    <location>
        <begin position="610"/>
        <end position="629"/>
    </location>
</feature>
<dbReference type="Gene3D" id="3.40.720.10">
    <property type="entry name" value="Alkaline Phosphatase, subunit A"/>
    <property type="match status" value="1"/>
</dbReference>